<keyword evidence="2" id="KW-0472">Membrane</keyword>
<evidence type="ECO:0000313" key="3">
    <source>
        <dbReference type="EMBL" id="KAK0430908.1"/>
    </source>
</evidence>
<evidence type="ECO:0000256" key="1">
    <source>
        <dbReference type="SAM" id="MobiDB-lite"/>
    </source>
</evidence>
<proteinExistence type="predicted"/>
<gene>
    <name evidence="3" type="ORF">EV421DRAFT_1930276</name>
</gene>
<dbReference type="CDD" id="cd12087">
    <property type="entry name" value="TM_EGFR-like"/>
    <property type="match status" value="1"/>
</dbReference>
<evidence type="ECO:0000256" key="2">
    <source>
        <dbReference type="SAM" id="Phobius"/>
    </source>
</evidence>
<keyword evidence="2" id="KW-1133">Transmembrane helix</keyword>
<feature type="region of interest" description="Disordered" evidence="1">
    <location>
        <begin position="261"/>
        <end position="289"/>
    </location>
</feature>
<feature type="region of interest" description="Disordered" evidence="1">
    <location>
        <begin position="302"/>
        <end position="351"/>
    </location>
</feature>
<feature type="compositionally biased region" description="Acidic residues" evidence="1">
    <location>
        <begin position="313"/>
        <end position="326"/>
    </location>
</feature>
<comment type="caution">
    <text evidence="3">The sequence shown here is derived from an EMBL/GenBank/DDBJ whole genome shotgun (WGS) entry which is preliminary data.</text>
</comment>
<dbReference type="AlphaFoldDB" id="A0AA39MEJ7"/>
<dbReference type="EMBL" id="JAUEPT010000129">
    <property type="protein sequence ID" value="KAK0430908.1"/>
    <property type="molecule type" value="Genomic_DNA"/>
</dbReference>
<evidence type="ECO:0000313" key="4">
    <source>
        <dbReference type="Proteomes" id="UP001175226"/>
    </source>
</evidence>
<protein>
    <submittedName>
        <fullName evidence="3">Uncharacterized protein</fullName>
    </submittedName>
</protein>
<name>A0AA39MEJ7_9AGAR</name>
<organism evidence="3 4">
    <name type="scientific">Armillaria borealis</name>
    <dbReference type="NCBI Taxonomy" id="47425"/>
    <lineage>
        <taxon>Eukaryota</taxon>
        <taxon>Fungi</taxon>
        <taxon>Dikarya</taxon>
        <taxon>Basidiomycota</taxon>
        <taxon>Agaricomycotina</taxon>
        <taxon>Agaricomycetes</taxon>
        <taxon>Agaricomycetidae</taxon>
        <taxon>Agaricales</taxon>
        <taxon>Marasmiineae</taxon>
        <taxon>Physalacriaceae</taxon>
        <taxon>Armillaria</taxon>
    </lineage>
</organism>
<dbReference type="Proteomes" id="UP001175226">
    <property type="component" value="Unassembled WGS sequence"/>
</dbReference>
<reference evidence="3" key="1">
    <citation type="submission" date="2023-06" db="EMBL/GenBank/DDBJ databases">
        <authorList>
            <consortium name="Lawrence Berkeley National Laboratory"/>
            <person name="Ahrendt S."/>
            <person name="Sahu N."/>
            <person name="Indic B."/>
            <person name="Wong-Bajracharya J."/>
            <person name="Merenyi Z."/>
            <person name="Ke H.-M."/>
            <person name="Monk M."/>
            <person name="Kocsube S."/>
            <person name="Drula E."/>
            <person name="Lipzen A."/>
            <person name="Balint B."/>
            <person name="Henrissat B."/>
            <person name="Andreopoulos B."/>
            <person name="Martin F.M."/>
            <person name="Harder C.B."/>
            <person name="Rigling D."/>
            <person name="Ford K.L."/>
            <person name="Foster G.D."/>
            <person name="Pangilinan J."/>
            <person name="Papanicolaou A."/>
            <person name="Barry K."/>
            <person name="LaButti K."/>
            <person name="Viragh M."/>
            <person name="Koriabine M."/>
            <person name="Yan M."/>
            <person name="Riley R."/>
            <person name="Champramary S."/>
            <person name="Plett K.L."/>
            <person name="Tsai I.J."/>
            <person name="Slot J."/>
            <person name="Sipos G."/>
            <person name="Plett J."/>
            <person name="Nagy L.G."/>
            <person name="Grigoriev I.V."/>
        </authorList>
    </citation>
    <scope>NUCLEOTIDE SEQUENCE</scope>
    <source>
        <strain evidence="3">FPL87.14</strain>
    </source>
</reference>
<feature type="transmembrane region" description="Helical" evidence="2">
    <location>
        <begin position="231"/>
        <end position="255"/>
    </location>
</feature>
<accession>A0AA39MEJ7</accession>
<keyword evidence="4" id="KW-1185">Reference proteome</keyword>
<keyword evidence="2" id="KW-0812">Transmembrane</keyword>
<sequence length="391" mass="42869">MNRIVPLKLGKDSALLILYFSPQLQADHFLDHCPSISTQAACRLQVARSLKMLLLIVLFGLQFFISCGFRFDDFSGTVTVGIPITVSWHRDVNDTAGPLGFGLTIIDIDHNFPGPPFSLKQTDTTQPDGTFNVTFPAPGKYMITATDYASTSKTFDVALGDYTVPPTSVLSMSAPFVSQSREPSGSVFAHYDTWDVAQHPFYNSSFTESLQSTATAPPKSHSTHQNRKTHIVIGAVIGSLVSLLLIFGGGAFLCIRRRKHRNRKMKHRLSPNPKIIHELNSHSPPVRNKNSEAITHTLAGEMAPNVGSGSQEPVEESPEGNPTDEEGERRDSIGTPVHVDTSEPQSAPQQEAALDVVAEVVRLRTQFQQFIVEREAERVQGNALDPPPAYV</sequence>